<evidence type="ECO:0000259" key="9">
    <source>
        <dbReference type="Pfam" id="PF01545"/>
    </source>
</evidence>
<evidence type="ECO:0000313" key="12">
    <source>
        <dbReference type="Proteomes" id="UP000759298"/>
    </source>
</evidence>
<proteinExistence type="inferred from homology"/>
<comment type="similarity">
    <text evidence="2">Belongs to the cation diffusion facilitator (CDF) transporter (TC 2.A.4) family.</text>
</comment>
<keyword evidence="7 8" id="KW-0472">Membrane</keyword>
<feature type="transmembrane region" description="Helical" evidence="8">
    <location>
        <begin position="54"/>
        <end position="72"/>
    </location>
</feature>
<dbReference type="Pfam" id="PF16916">
    <property type="entry name" value="ZT_dimer"/>
    <property type="match status" value="1"/>
</dbReference>
<keyword evidence="12" id="KW-1185">Reference proteome</keyword>
<feature type="domain" description="Cation efflux protein transmembrane" evidence="9">
    <location>
        <begin position="18"/>
        <end position="211"/>
    </location>
</feature>
<dbReference type="InterPro" id="IPR058533">
    <property type="entry name" value="Cation_efflux_TM"/>
</dbReference>
<feature type="domain" description="Cation efflux protein cytoplasmic" evidence="10">
    <location>
        <begin position="216"/>
        <end position="291"/>
    </location>
</feature>
<keyword evidence="4" id="KW-1003">Cell membrane</keyword>
<protein>
    <submittedName>
        <fullName evidence="11">Cation diffusion facilitator family transporter</fullName>
    </submittedName>
</protein>
<dbReference type="InterPro" id="IPR050291">
    <property type="entry name" value="CDF_Transporter"/>
</dbReference>
<keyword evidence="5 8" id="KW-0812">Transmembrane</keyword>
<dbReference type="InterPro" id="IPR036837">
    <property type="entry name" value="Cation_efflux_CTD_sf"/>
</dbReference>
<dbReference type="InterPro" id="IPR027470">
    <property type="entry name" value="Cation_efflux_CTD"/>
</dbReference>
<evidence type="ECO:0000256" key="3">
    <source>
        <dbReference type="ARBA" id="ARBA00022448"/>
    </source>
</evidence>
<evidence type="ECO:0000256" key="1">
    <source>
        <dbReference type="ARBA" id="ARBA00004141"/>
    </source>
</evidence>
<name>A0ABS7PC29_9SPHN</name>
<dbReference type="InterPro" id="IPR002524">
    <property type="entry name" value="Cation_efflux"/>
</dbReference>
<dbReference type="SUPFAM" id="SSF160240">
    <property type="entry name" value="Cation efflux protein cytoplasmic domain-like"/>
    <property type="match status" value="1"/>
</dbReference>
<dbReference type="NCBIfam" id="TIGR01297">
    <property type="entry name" value="CDF"/>
    <property type="match status" value="1"/>
</dbReference>
<dbReference type="RefSeq" id="WP_222824282.1">
    <property type="nucleotide sequence ID" value="NZ_JAHWXP010000002.1"/>
</dbReference>
<feature type="transmembrane region" description="Helical" evidence="8">
    <location>
        <begin position="84"/>
        <end position="102"/>
    </location>
</feature>
<dbReference type="InterPro" id="IPR027469">
    <property type="entry name" value="Cation_efflux_TMD_sf"/>
</dbReference>
<dbReference type="PANTHER" id="PTHR43840:SF41">
    <property type="entry name" value="CATION-EFFLUX PUMP FIEF"/>
    <property type="match status" value="1"/>
</dbReference>
<organism evidence="11 12">
    <name type="scientific">Alteriqipengyuania abyssalis</name>
    <dbReference type="NCBI Taxonomy" id="2860200"/>
    <lineage>
        <taxon>Bacteria</taxon>
        <taxon>Pseudomonadati</taxon>
        <taxon>Pseudomonadota</taxon>
        <taxon>Alphaproteobacteria</taxon>
        <taxon>Sphingomonadales</taxon>
        <taxon>Erythrobacteraceae</taxon>
        <taxon>Alteriqipengyuania</taxon>
    </lineage>
</organism>
<keyword evidence="3" id="KW-0813">Transport</keyword>
<keyword evidence="6 8" id="KW-1133">Transmembrane helix</keyword>
<feature type="transmembrane region" description="Helical" evidence="8">
    <location>
        <begin position="12"/>
        <end position="34"/>
    </location>
</feature>
<evidence type="ECO:0000256" key="6">
    <source>
        <dbReference type="ARBA" id="ARBA00022989"/>
    </source>
</evidence>
<reference evidence="11 12" key="1">
    <citation type="submission" date="2021-07" db="EMBL/GenBank/DDBJ databases">
        <title>Alteriqipengyuania abyssalis NZ-12B nov, sp.nov isolated from deep sea sponge in pacific ocean.</title>
        <authorList>
            <person name="Tareen S."/>
            <person name="Wink J."/>
        </authorList>
    </citation>
    <scope>NUCLEOTIDE SEQUENCE [LARGE SCALE GENOMIC DNA]</scope>
    <source>
        <strain evidence="11 12">NZ-12B</strain>
    </source>
</reference>
<evidence type="ECO:0000256" key="8">
    <source>
        <dbReference type="SAM" id="Phobius"/>
    </source>
</evidence>
<dbReference type="Pfam" id="PF01545">
    <property type="entry name" value="Cation_efflux"/>
    <property type="match status" value="1"/>
</dbReference>
<evidence type="ECO:0000256" key="5">
    <source>
        <dbReference type="ARBA" id="ARBA00022692"/>
    </source>
</evidence>
<dbReference type="Gene3D" id="3.30.70.1350">
    <property type="entry name" value="Cation efflux protein, cytoplasmic domain"/>
    <property type="match status" value="1"/>
</dbReference>
<evidence type="ECO:0000256" key="7">
    <source>
        <dbReference type="ARBA" id="ARBA00023136"/>
    </source>
</evidence>
<dbReference type="Gene3D" id="1.20.1510.10">
    <property type="entry name" value="Cation efflux protein transmembrane domain"/>
    <property type="match status" value="1"/>
</dbReference>
<dbReference type="PANTHER" id="PTHR43840">
    <property type="entry name" value="MITOCHONDRIAL METAL TRANSPORTER 1-RELATED"/>
    <property type="match status" value="1"/>
</dbReference>
<dbReference type="Proteomes" id="UP000759298">
    <property type="component" value="Unassembled WGS sequence"/>
</dbReference>
<evidence type="ECO:0000256" key="2">
    <source>
        <dbReference type="ARBA" id="ARBA00008114"/>
    </source>
</evidence>
<gene>
    <name evidence="11" type="ORF">KYN89_06110</name>
</gene>
<sequence length="315" mass="33987">MRSGSASERANLGRAAAIASISTALLLVALKLWAVWQTSSVSLLGSLADSALDLVASLVTLLGVIVAARPASSTHRFGHGKAEALAAIFQVMLIAVSAAGIAMRSGQALVEGERVVAAQEGIVVSVIAILATFALLAFQRYVLARTGSLAIHADHVHYQSDLLLNLAVIAALVLDRYLGVAWADPLFGLAIAAWLLWGAWRAGSEAVDHLMDREWPEEKRRRFVEVAARHPELARLHDLRTRTSGGIDFVQFHVDLPGDYTVEKAHDIIDRVEQELGLEFPEAELLIHIDPAGHVDEPGNTLVEQDEFAKLESKP</sequence>
<comment type="subcellular location">
    <subcellularLocation>
        <location evidence="1">Membrane</location>
        <topology evidence="1">Multi-pass membrane protein</topology>
    </subcellularLocation>
</comment>
<feature type="transmembrane region" description="Helical" evidence="8">
    <location>
        <begin position="122"/>
        <end position="142"/>
    </location>
</feature>
<evidence type="ECO:0000259" key="10">
    <source>
        <dbReference type="Pfam" id="PF16916"/>
    </source>
</evidence>
<evidence type="ECO:0000256" key="4">
    <source>
        <dbReference type="ARBA" id="ARBA00022475"/>
    </source>
</evidence>
<evidence type="ECO:0000313" key="11">
    <source>
        <dbReference type="EMBL" id="MBY8336616.1"/>
    </source>
</evidence>
<accession>A0ABS7PC29</accession>
<feature type="transmembrane region" description="Helical" evidence="8">
    <location>
        <begin position="186"/>
        <end position="203"/>
    </location>
</feature>
<dbReference type="EMBL" id="JAHWXP010000002">
    <property type="protein sequence ID" value="MBY8336616.1"/>
    <property type="molecule type" value="Genomic_DNA"/>
</dbReference>
<comment type="caution">
    <text evidence="11">The sequence shown here is derived from an EMBL/GenBank/DDBJ whole genome shotgun (WGS) entry which is preliminary data.</text>
</comment>
<dbReference type="SUPFAM" id="SSF161111">
    <property type="entry name" value="Cation efflux protein transmembrane domain-like"/>
    <property type="match status" value="1"/>
</dbReference>